<evidence type="ECO:0000256" key="3">
    <source>
        <dbReference type="ARBA" id="ARBA00022692"/>
    </source>
</evidence>
<keyword evidence="4 6" id="KW-1133">Transmembrane helix</keyword>
<evidence type="ECO:0000313" key="7">
    <source>
        <dbReference type="EMBL" id="WPG99669.1"/>
    </source>
</evidence>
<gene>
    <name evidence="7" type="ORF">R9X50_00248800</name>
</gene>
<evidence type="ECO:0008006" key="9">
    <source>
        <dbReference type="Google" id="ProtNLM"/>
    </source>
</evidence>
<dbReference type="InterPro" id="IPR018937">
    <property type="entry name" value="MMgT"/>
</dbReference>
<evidence type="ECO:0000256" key="2">
    <source>
        <dbReference type="ARBA" id="ARBA00006109"/>
    </source>
</evidence>
<keyword evidence="3 6" id="KW-0812">Transmembrane</keyword>
<evidence type="ECO:0000313" key="8">
    <source>
        <dbReference type="Proteomes" id="UP001303373"/>
    </source>
</evidence>
<proteinExistence type="inferred from homology"/>
<evidence type="ECO:0000256" key="5">
    <source>
        <dbReference type="ARBA" id="ARBA00023136"/>
    </source>
</evidence>
<comment type="subcellular location">
    <subcellularLocation>
        <location evidence="1">Endomembrane system</location>
        <topology evidence="1">Multi-pass membrane protein</topology>
    </subcellularLocation>
</comment>
<sequence>MALVANAINVLGILFLSHAVYSAWEHSLLPSSSLPPSPSSILPQALDPKINLPLDIVLETLASVFFLCLGVVLSSPSLKPIQWSAWAGRLERCKEARKYTEFGVGGGNPYENLEERPGFLDIRGANRDFAEWIRHSKTT</sequence>
<keyword evidence="8" id="KW-1185">Reference proteome</keyword>
<name>A0AAQ3R920_9PEZI</name>
<dbReference type="Pfam" id="PF10270">
    <property type="entry name" value="MMgT"/>
    <property type="match status" value="1"/>
</dbReference>
<dbReference type="AlphaFoldDB" id="A0AAQ3R920"/>
<feature type="transmembrane region" description="Helical" evidence="6">
    <location>
        <begin position="7"/>
        <end position="24"/>
    </location>
</feature>
<dbReference type="GO" id="GO:0072546">
    <property type="term" value="C:EMC complex"/>
    <property type="evidence" value="ECO:0007669"/>
    <property type="project" value="TreeGrafter"/>
</dbReference>
<evidence type="ECO:0000256" key="1">
    <source>
        <dbReference type="ARBA" id="ARBA00004127"/>
    </source>
</evidence>
<evidence type="ECO:0000256" key="4">
    <source>
        <dbReference type="ARBA" id="ARBA00022989"/>
    </source>
</evidence>
<protein>
    <recommendedName>
        <fullName evidence="9">Magnesium transporter</fullName>
    </recommendedName>
</protein>
<feature type="transmembrane region" description="Helical" evidence="6">
    <location>
        <begin position="56"/>
        <end position="74"/>
    </location>
</feature>
<keyword evidence="5 6" id="KW-0472">Membrane</keyword>
<evidence type="ECO:0000256" key="6">
    <source>
        <dbReference type="SAM" id="Phobius"/>
    </source>
</evidence>
<dbReference type="InterPro" id="IPR053279">
    <property type="entry name" value="EMC_subunit"/>
</dbReference>
<dbReference type="Proteomes" id="UP001303373">
    <property type="component" value="Chromosome 3"/>
</dbReference>
<dbReference type="GO" id="GO:0034975">
    <property type="term" value="P:protein folding in endoplasmic reticulum"/>
    <property type="evidence" value="ECO:0007669"/>
    <property type="project" value="TreeGrafter"/>
</dbReference>
<dbReference type="PANTHER" id="PTHR28144:SF1">
    <property type="entry name" value="ER MEMBRANE PROTEIN COMPLEX SUBUNIT 5"/>
    <property type="match status" value="1"/>
</dbReference>
<dbReference type="EMBL" id="CP138582">
    <property type="protein sequence ID" value="WPG99669.1"/>
    <property type="molecule type" value="Genomic_DNA"/>
</dbReference>
<organism evidence="7 8">
    <name type="scientific">Acrodontium crateriforme</name>
    <dbReference type="NCBI Taxonomy" id="150365"/>
    <lineage>
        <taxon>Eukaryota</taxon>
        <taxon>Fungi</taxon>
        <taxon>Dikarya</taxon>
        <taxon>Ascomycota</taxon>
        <taxon>Pezizomycotina</taxon>
        <taxon>Dothideomycetes</taxon>
        <taxon>Dothideomycetidae</taxon>
        <taxon>Mycosphaerellales</taxon>
        <taxon>Teratosphaeriaceae</taxon>
        <taxon>Acrodontium</taxon>
    </lineage>
</organism>
<accession>A0AAQ3R920</accession>
<reference evidence="7 8" key="1">
    <citation type="submission" date="2023-11" db="EMBL/GenBank/DDBJ databases">
        <title>An acidophilic fungus is an integral part of prey digestion in a carnivorous sundew plant.</title>
        <authorList>
            <person name="Tsai I.J."/>
        </authorList>
    </citation>
    <scope>NUCLEOTIDE SEQUENCE [LARGE SCALE GENOMIC DNA]</scope>
    <source>
        <strain evidence="7">169a</strain>
    </source>
</reference>
<dbReference type="PANTHER" id="PTHR28144">
    <property type="entry name" value="ER MEMBRANE PROTEIN COMPLEX SUBUNIT 5"/>
    <property type="match status" value="1"/>
</dbReference>
<comment type="similarity">
    <text evidence="2">Belongs to the membrane magnesium transporter (TC 1.A.67) family.</text>
</comment>